<feature type="transmembrane region" description="Helical" evidence="1">
    <location>
        <begin position="26"/>
        <end position="50"/>
    </location>
</feature>
<dbReference type="EMBL" id="FN554970">
    <property type="protein sequence ID" value="CBH12679.1"/>
    <property type="molecule type" value="Genomic_DNA"/>
</dbReference>
<evidence type="ECO:0000313" key="3">
    <source>
        <dbReference type="Proteomes" id="UP000002316"/>
    </source>
</evidence>
<organism evidence="2 3">
    <name type="scientific">Trypanosoma brucei gambiense (strain MHOM/CI/86/DAL972)</name>
    <dbReference type="NCBI Taxonomy" id="679716"/>
    <lineage>
        <taxon>Eukaryota</taxon>
        <taxon>Discoba</taxon>
        <taxon>Euglenozoa</taxon>
        <taxon>Kinetoplastea</taxon>
        <taxon>Metakinetoplastina</taxon>
        <taxon>Trypanosomatida</taxon>
        <taxon>Trypanosomatidae</taxon>
        <taxon>Trypanosoma</taxon>
    </lineage>
</organism>
<protein>
    <submittedName>
        <fullName evidence="2">Uncharacterized protein</fullName>
    </submittedName>
</protein>
<proteinExistence type="predicted"/>
<dbReference type="RefSeq" id="XP_011774959.1">
    <property type="nucleotide sequence ID" value="XM_011776657.1"/>
</dbReference>
<name>C9ZTE4_TRYB9</name>
<dbReference type="KEGG" id="tbg:TbgDal_VII5800"/>
<reference evidence="3" key="1">
    <citation type="journal article" date="2010" name="PLoS Negl. Trop. Dis.">
        <title>The genome sequence of Trypanosoma brucei gambiense, causative agent of chronic human african trypanosomiasis.</title>
        <authorList>
            <person name="Jackson A.P."/>
            <person name="Sanders M."/>
            <person name="Berry A."/>
            <person name="McQuillan J."/>
            <person name="Aslett M.A."/>
            <person name="Quail M.A."/>
            <person name="Chukualim B."/>
            <person name="Capewell P."/>
            <person name="MacLeod A."/>
            <person name="Melville S.E."/>
            <person name="Gibson W."/>
            <person name="Barry J.D."/>
            <person name="Berriman M."/>
            <person name="Hertz-Fowler C."/>
        </authorList>
    </citation>
    <scope>NUCLEOTIDE SEQUENCE [LARGE SCALE GENOMIC DNA]</scope>
    <source>
        <strain evidence="3">MHOM/CI/86/DAL972</strain>
    </source>
</reference>
<dbReference type="Proteomes" id="UP000002316">
    <property type="component" value="Chromosome 7"/>
</dbReference>
<keyword evidence="1" id="KW-0472">Membrane</keyword>
<accession>C9ZTE4</accession>
<gene>
    <name evidence="2" type="ORF">TbgDal_VII5800</name>
</gene>
<dbReference type="AlphaFoldDB" id="C9ZTE4"/>
<evidence type="ECO:0000313" key="2">
    <source>
        <dbReference type="EMBL" id="CBH12679.1"/>
    </source>
</evidence>
<feature type="transmembrane region" description="Helical" evidence="1">
    <location>
        <begin position="70"/>
        <end position="91"/>
    </location>
</feature>
<keyword evidence="1" id="KW-0812">Transmembrane</keyword>
<sequence>MELMYNMICTLCVYAVGCGMNCLGRYLALCSGSISVVVPTGSYVLFTVFSTVTKFLPRTLEVHPRRFVEYASTPLIISVYLPSFLYIFLYGMTIRIRYQKE</sequence>
<evidence type="ECO:0000256" key="1">
    <source>
        <dbReference type="SAM" id="Phobius"/>
    </source>
</evidence>
<dbReference type="GeneID" id="23862838"/>
<keyword evidence="1" id="KW-1133">Transmembrane helix</keyword>